<dbReference type="Proteomes" id="UP001172155">
    <property type="component" value="Unassembled WGS sequence"/>
</dbReference>
<protein>
    <recommendedName>
        <fullName evidence="3">alcohol dehydrogenase</fullName>
        <ecNumber evidence="3">1.1.1.1</ecNumber>
    </recommendedName>
</protein>
<dbReference type="FunFam" id="3.40.50.720:FF:000039">
    <property type="entry name" value="Alcohol dehydrogenase AdhP"/>
    <property type="match status" value="1"/>
</dbReference>
<dbReference type="PANTHER" id="PTHR42940:SF3">
    <property type="entry name" value="ALCOHOL DEHYDROGENASE 1-RELATED"/>
    <property type="match status" value="1"/>
</dbReference>
<evidence type="ECO:0000256" key="7">
    <source>
        <dbReference type="ARBA" id="ARBA00023027"/>
    </source>
</evidence>
<dbReference type="GO" id="GO:0008270">
    <property type="term" value="F:zinc ion binding"/>
    <property type="evidence" value="ECO:0007669"/>
    <property type="project" value="InterPro"/>
</dbReference>
<dbReference type="GO" id="GO:0004022">
    <property type="term" value="F:alcohol dehydrogenase (NAD+) activity"/>
    <property type="evidence" value="ECO:0007669"/>
    <property type="project" value="UniProtKB-EC"/>
</dbReference>
<dbReference type="EC" id="1.1.1.1" evidence="3"/>
<dbReference type="InterPro" id="IPR013154">
    <property type="entry name" value="ADH-like_N"/>
</dbReference>
<dbReference type="InterPro" id="IPR011032">
    <property type="entry name" value="GroES-like_sf"/>
</dbReference>
<evidence type="ECO:0000256" key="3">
    <source>
        <dbReference type="ARBA" id="ARBA00013190"/>
    </source>
</evidence>
<dbReference type="Pfam" id="PF00107">
    <property type="entry name" value="ADH_zinc_N"/>
    <property type="match status" value="1"/>
</dbReference>
<proteinExistence type="inferred from homology"/>
<dbReference type="AlphaFoldDB" id="A0AA40F0L2"/>
<keyword evidence="6" id="KW-0560">Oxidoreductase</keyword>
<dbReference type="InterPro" id="IPR020843">
    <property type="entry name" value="ER"/>
</dbReference>
<dbReference type="InterPro" id="IPR036291">
    <property type="entry name" value="NAD(P)-bd_dom_sf"/>
</dbReference>
<dbReference type="PROSITE" id="PS00059">
    <property type="entry name" value="ADH_ZINC"/>
    <property type="match status" value="1"/>
</dbReference>
<dbReference type="SUPFAM" id="SSF51735">
    <property type="entry name" value="NAD(P)-binding Rossmann-fold domains"/>
    <property type="match status" value="1"/>
</dbReference>
<keyword evidence="5 8" id="KW-0862">Zinc</keyword>
<evidence type="ECO:0000256" key="2">
    <source>
        <dbReference type="ARBA" id="ARBA00008072"/>
    </source>
</evidence>
<evidence type="ECO:0000256" key="6">
    <source>
        <dbReference type="ARBA" id="ARBA00023002"/>
    </source>
</evidence>
<dbReference type="InterPro" id="IPR013149">
    <property type="entry name" value="ADH-like_C"/>
</dbReference>
<dbReference type="Pfam" id="PF08240">
    <property type="entry name" value="ADH_N"/>
    <property type="match status" value="1"/>
</dbReference>
<evidence type="ECO:0000256" key="5">
    <source>
        <dbReference type="ARBA" id="ARBA00022833"/>
    </source>
</evidence>
<feature type="domain" description="Enoyl reductase (ER)" evidence="9">
    <location>
        <begin position="19"/>
        <end position="353"/>
    </location>
</feature>
<name>A0AA40F0L2_9PEZI</name>
<dbReference type="PANTHER" id="PTHR42940">
    <property type="entry name" value="ALCOHOL DEHYDROGENASE 1-RELATED"/>
    <property type="match status" value="1"/>
</dbReference>
<keyword evidence="4 8" id="KW-0479">Metal-binding</keyword>
<gene>
    <name evidence="10" type="ORF">B0T18DRAFT_320934</name>
</gene>
<accession>A0AA40F0L2</accession>
<sequence length="357" mass="37292">MSNPEIPKEQLAQVIERDGEITLKTIPVPSPSPTQVLVKLLFSGVCHTDLHAMNNDWPLPRKTPLVGGHEGAGVVVALGSGVTPGSISLGDRVGIKWLNSSCLDCAFCVRGDESLCARAALSGYTVDGTFQQYAVADARHVARLGDVGEEDLAPVAPVLCAGLTVYKGLKESGARPGEQVAIVGAGGGLGSIAIQYARAMGLEVIAVDGGKEKGESCMRLGAEKYVDFMEGGDVVEQVKKASGPEGLGPHAVLLLAPQEGPFQQAASYVRAHGTVVLIAMPAGAKVSLPVFDTVVRMVTVKGSYVGSRQDTAEAVNFFARGLIKAPIKVVGLTELGKVFTEMQAGRVVGRYVLDMSK</sequence>
<evidence type="ECO:0000313" key="10">
    <source>
        <dbReference type="EMBL" id="KAK0749050.1"/>
    </source>
</evidence>
<dbReference type="Gene3D" id="3.90.180.10">
    <property type="entry name" value="Medium-chain alcohol dehydrogenases, catalytic domain"/>
    <property type="match status" value="1"/>
</dbReference>
<keyword evidence="11" id="KW-1185">Reference proteome</keyword>
<dbReference type="EMBL" id="JAUKUD010000003">
    <property type="protein sequence ID" value="KAK0749050.1"/>
    <property type="molecule type" value="Genomic_DNA"/>
</dbReference>
<evidence type="ECO:0000256" key="8">
    <source>
        <dbReference type="RuleBase" id="RU361277"/>
    </source>
</evidence>
<organism evidence="10 11">
    <name type="scientific">Schizothecium vesticola</name>
    <dbReference type="NCBI Taxonomy" id="314040"/>
    <lineage>
        <taxon>Eukaryota</taxon>
        <taxon>Fungi</taxon>
        <taxon>Dikarya</taxon>
        <taxon>Ascomycota</taxon>
        <taxon>Pezizomycotina</taxon>
        <taxon>Sordariomycetes</taxon>
        <taxon>Sordariomycetidae</taxon>
        <taxon>Sordariales</taxon>
        <taxon>Schizotheciaceae</taxon>
        <taxon>Schizothecium</taxon>
    </lineage>
</organism>
<keyword evidence="7" id="KW-0520">NAD</keyword>
<comment type="similarity">
    <text evidence="2 8">Belongs to the zinc-containing alcohol dehydrogenase family.</text>
</comment>
<dbReference type="SUPFAM" id="SSF50129">
    <property type="entry name" value="GroES-like"/>
    <property type="match status" value="1"/>
</dbReference>
<dbReference type="Gene3D" id="3.40.50.720">
    <property type="entry name" value="NAD(P)-binding Rossmann-like Domain"/>
    <property type="match status" value="1"/>
</dbReference>
<dbReference type="CDD" id="cd08297">
    <property type="entry name" value="CAD3"/>
    <property type="match status" value="1"/>
</dbReference>
<reference evidence="10" key="1">
    <citation type="submission" date="2023-06" db="EMBL/GenBank/DDBJ databases">
        <title>Genome-scale phylogeny and comparative genomics of the fungal order Sordariales.</title>
        <authorList>
            <consortium name="Lawrence Berkeley National Laboratory"/>
            <person name="Hensen N."/>
            <person name="Bonometti L."/>
            <person name="Westerberg I."/>
            <person name="Brannstrom I.O."/>
            <person name="Guillou S."/>
            <person name="Cros-Aarteil S."/>
            <person name="Calhoun S."/>
            <person name="Haridas S."/>
            <person name="Kuo A."/>
            <person name="Mondo S."/>
            <person name="Pangilinan J."/>
            <person name="Riley R."/>
            <person name="LaButti K."/>
            <person name="Andreopoulos B."/>
            <person name="Lipzen A."/>
            <person name="Chen C."/>
            <person name="Yanf M."/>
            <person name="Daum C."/>
            <person name="Ng V."/>
            <person name="Clum A."/>
            <person name="Steindorff A."/>
            <person name="Ohm R."/>
            <person name="Martin F."/>
            <person name="Silar P."/>
            <person name="Natvig D."/>
            <person name="Lalanne C."/>
            <person name="Gautier V."/>
            <person name="Ament-velasquez S.L."/>
            <person name="Kruys A."/>
            <person name="Hutchinson M.I."/>
            <person name="Powell A.J."/>
            <person name="Barry K."/>
            <person name="Miller A.N."/>
            <person name="Grigoriev I.V."/>
            <person name="Debuchy R."/>
            <person name="Gladieux P."/>
            <person name="Thoren M.H."/>
            <person name="Johannesson H."/>
        </authorList>
    </citation>
    <scope>NUCLEOTIDE SEQUENCE</scope>
    <source>
        <strain evidence="10">SMH3187-1</strain>
    </source>
</reference>
<evidence type="ECO:0000256" key="1">
    <source>
        <dbReference type="ARBA" id="ARBA00001947"/>
    </source>
</evidence>
<dbReference type="InterPro" id="IPR002328">
    <property type="entry name" value="ADH_Zn_CS"/>
</dbReference>
<comment type="cofactor">
    <cofactor evidence="1 8">
        <name>Zn(2+)</name>
        <dbReference type="ChEBI" id="CHEBI:29105"/>
    </cofactor>
</comment>
<evidence type="ECO:0000313" key="11">
    <source>
        <dbReference type="Proteomes" id="UP001172155"/>
    </source>
</evidence>
<evidence type="ECO:0000256" key="4">
    <source>
        <dbReference type="ARBA" id="ARBA00022723"/>
    </source>
</evidence>
<dbReference type="GO" id="GO:0005737">
    <property type="term" value="C:cytoplasm"/>
    <property type="evidence" value="ECO:0007669"/>
    <property type="project" value="TreeGrafter"/>
</dbReference>
<comment type="caution">
    <text evidence="10">The sequence shown here is derived from an EMBL/GenBank/DDBJ whole genome shotgun (WGS) entry which is preliminary data.</text>
</comment>
<evidence type="ECO:0000259" key="9">
    <source>
        <dbReference type="SMART" id="SM00829"/>
    </source>
</evidence>
<dbReference type="SMART" id="SM00829">
    <property type="entry name" value="PKS_ER"/>
    <property type="match status" value="1"/>
</dbReference>